<feature type="compositionally biased region" description="Polar residues" evidence="1">
    <location>
        <begin position="639"/>
        <end position="651"/>
    </location>
</feature>
<dbReference type="Pfam" id="PF10536">
    <property type="entry name" value="PMD"/>
    <property type="match status" value="1"/>
</dbReference>
<evidence type="ECO:0000313" key="3">
    <source>
        <dbReference type="EMBL" id="CAI9088438.1"/>
    </source>
</evidence>
<dbReference type="PANTHER" id="PTHR46033:SF67">
    <property type="entry name" value="AMINOTRANSFERASE-LIKE, PLANT MOBILE DOMAIN FAMILY PROTEIN"/>
    <property type="match status" value="1"/>
</dbReference>
<accession>A0AAV1C1E6</accession>
<dbReference type="GO" id="GO:0010073">
    <property type="term" value="P:meristem maintenance"/>
    <property type="evidence" value="ECO:0007669"/>
    <property type="project" value="InterPro"/>
</dbReference>
<evidence type="ECO:0000313" key="4">
    <source>
        <dbReference type="Proteomes" id="UP001161247"/>
    </source>
</evidence>
<keyword evidence="4" id="KW-1185">Reference proteome</keyword>
<evidence type="ECO:0000259" key="2">
    <source>
        <dbReference type="Pfam" id="PF10536"/>
    </source>
</evidence>
<feature type="compositionally biased region" description="Basic and acidic residues" evidence="1">
    <location>
        <begin position="605"/>
        <end position="627"/>
    </location>
</feature>
<organism evidence="3 4">
    <name type="scientific">Oldenlandia corymbosa var. corymbosa</name>
    <dbReference type="NCBI Taxonomy" id="529605"/>
    <lineage>
        <taxon>Eukaryota</taxon>
        <taxon>Viridiplantae</taxon>
        <taxon>Streptophyta</taxon>
        <taxon>Embryophyta</taxon>
        <taxon>Tracheophyta</taxon>
        <taxon>Spermatophyta</taxon>
        <taxon>Magnoliopsida</taxon>
        <taxon>eudicotyledons</taxon>
        <taxon>Gunneridae</taxon>
        <taxon>Pentapetalae</taxon>
        <taxon>asterids</taxon>
        <taxon>lamiids</taxon>
        <taxon>Gentianales</taxon>
        <taxon>Rubiaceae</taxon>
        <taxon>Rubioideae</taxon>
        <taxon>Spermacoceae</taxon>
        <taxon>Hedyotis-Oldenlandia complex</taxon>
        <taxon>Oldenlandia</taxon>
    </lineage>
</organism>
<dbReference type="InterPro" id="IPR044824">
    <property type="entry name" value="MAIN-like"/>
</dbReference>
<dbReference type="AlphaFoldDB" id="A0AAV1C1E6"/>
<dbReference type="PANTHER" id="PTHR46033">
    <property type="entry name" value="PROTEIN MAIN-LIKE 2"/>
    <property type="match status" value="1"/>
</dbReference>
<dbReference type="Proteomes" id="UP001161247">
    <property type="component" value="Chromosome 1"/>
</dbReference>
<name>A0AAV1C1E6_OLDCO</name>
<dbReference type="InterPro" id="IPR019557">
    <property type="entry name" value="AminoTfrase-like_pln_mobile"/>
</dbReference>
<dbReference type="EMBL" id="OX459118">
    <property type="protein sequence ID" value="CAI9088438.1"/>
    <property type="molecule type" value="Genomic_DNA"/>
</dbReference>
<evidence type="ECO:0000256" key="1">
    <source>
        <dbReference type="SAM" id="MobiDB-lite"/>
    </source>
</evidence>
<feature type="region of interest" description="Disordered" evidence="1">
    <location>
        <begin position="592"/>
        <end position="663"/>
    </location>
</feature>
<gene>
    <name evidence="3" type="ORF">OLC1_LOCUS1017</name>
</gene>
<protein>
    <submittedName>
        <fullName evidence="3">OLC1v1022765C1</fullName>
    </submittedName>
</protein>
<feature type="domain" description="Aminotransferase-like plant mobile" evidence="2">
    <location>
        <begin position="94"/>
        <end position="451"/>
    </location>
</feature>
<sequence length="713" mass="80670">MADSASWSEEQIIEEREELMASATEGMPNLRIAHFLKPTVPAIKASSFKLPLLSPKPRWIVEVNFYGWNDPEKKWGKWVDSMVSKHHGIWRKAGIFEAIMLSKYQFHRNTELLFGVTERWCCDTNSFVFPWGEATVTLEDMMILGGLSVLGSPVFSPVTGKEAEAAEKGLRKLHEGLRDHSEWLKYFMDSGRKLEHEAFLSLWLSRFVFPGNAFGKIGEHVFPIAVNLSRGIRIALAPAVLASIYKDLGLLKEMLAMTAEFETKPDDDSYLSFSLWAPLQLVQLWIWERFVILRPKPNFLKSGDPRAARWGNLERSDIGNVRPVINSCGDIFQWRPYCLSVDEWSFPKFYPKKEEWVQIGSIWDEELESFARCLRVGVLVGIDCAETYQPHRVAMQFGLDQDIPAVVPRSVGNLEVAWINYSKPFCKDSRLYLPARLFDSDLSVQYQNWWRQTVTVPVCSFPGVLRGMRTSRVLSRKRTSLRQHNAAKVDTKVVAKDLDVPPGFPPKRKYKSIVKTENPRNSGISRNGNDLDVPPGFPPKPKGETISIFKSETCCNNIQLGTNGNEANVPPEFPARPKDAPILPPKMAWKKAMKEKCNSSPRIPSQKDDSPSIRPEAPAKLHIKEERLEPDDANCVPPKNNTNSQSLSPESFTKKRIKDEDNDSKFIPTSYTLEFNSKLNRNLSSGGMMPTFGGCIQCNSRKATQGLKPSSVS</sequence>
<proteinExistence type="predicted"/>
<reference evidence="3" key="1">
    <citation type="submission" date="2023-03" db="EMBL/GenBank/DDBJ databases">
        <authorList>
            <person name="Julca I."/>
        </authorList>
    </citation>
    <scope>NUCLEOTIDE SEQUENCE</scope>
</reference>